<dbReference type="Proteomes" id="UP000000822">
    <property type="component" value="Chromosome"/>
</dbReference>
<feature type="domain" description="Beta-xylosidase C-terminal Concanavalin A-like" evidence="7">
    <location>
        <begin position="326"/>
        <end position="519"/>
    </location>
</feature>
<dbReference type="InterPro" id="IPR006710">
    <property type="entry name" value="Glyco_hydro_43"/>
</dbReference>
<evidence type="ECO:0000256" key="5">
    <source>
        <dbReference type="PIRSR" id="PIRSR606710-2"/>
    </source>
</evidence>
<dbReference type="KEGG" id="oih:OB2087"/>
<evidence type="ECO:0000256" key="3">
    <source>
        <dbReference type="ARBA" id="ARBA00023295"/>
    </source>
</evidence>
<dbReference type="EC" id="3.2.1.37" evidence="8"/>
<dbReference type="InterPro" id="IPR041542">
    <property type="entry name" value="GH43_C2"/>
</dbReference>
<dbReference type="Gene3D" id="2.60.120.200">
    <property type="match status" value="1"/>
</dbReference>
<keyword evidence="9" id="KW-1185">Reference proteome</keyword>
<feature type="site" description="Important for catalytic activity, responsible for pKa modulation of the active site Glu and correct orientation of both the proton donor and substrate" evidence="5">
    <location>
        <position position="128"/>
    </location>
</feature>
<gene>
    <name evidence="8" type="ordered locus">OB2087</name>
</gene>
<dbReference type="GO" id="GO:0046556">
    <property type="term" value="F:alpha-L-arabinofuranosidase activity"/>
    <property type="evidence" value="ECO:0007669"/>
    <property type="project" value="UniProtKB-EC"/>
</dbReference>
<dbReference type="PANTHER" id="PTHR42812">
    <property type="entry name" value="BETA-XYLOSIDASE"/>
    <property type="match status" value="1"/>
</dbReference>
<dbReference type="PhylomeDB" id="Q8EPL4"/>
<evidence type="ECO:0000256" key="2">
    <source>
        <dbReference type="ARBA" id="ARBA00022801"/>
    </source>
</evidence>
<evidence type="ECO:0000313" key="8">
    <source>
        <dbReference type="EMBL" id="BAC14043.1"/>
    </source>
</evidence>
<dbReference type="AlphaFoldDB" id="Q8EPL4"/>
<feature type="active site" description="Proton acceptor" evidence="4">
    <location>
        <position position="17"/>
    </location>
</feature>
<dbReference type="Pfam" id="PF04616">
    <property type="entry name" value="Glyco_hydro_43"/>
    <property type="match status" value="1"/>
</dbReference>
<dbReference type="OrthoDB" id="9801455at2"/>
<evidence type="ECO:0000259" key="7">
    <source>
        <dbReference type="Pfam" id="PF17851"/>
    </source>
</evidence>
<evidence type="ECO:0000256" key="1">
    <source>
        <dbReference type="ARBA" id="ARBA00009865"/>
    </source>
</evidence>
<dbReference type="SUPFAM" id="SSF75005">
    <property type="entry name" value="Arabinanase/levansucrase/invertase"/>
    <property type="match status" value="1"/>
</dbReference>
<reference evidence="8 9" key="1">
    <citation type="journal article" date="2001" name="FEMS Microbiol. Lett.">
        <title>Oceanobacillus iheyensis gen. nov., sp. nov., a deep-sea extremely halotolerant and alkaliphilic species isolated from a depth of 1050 m on the Iheya Ridge.</title>
        <authorList>
            <person name="Lu J."/>
            <person name="Nogi Y."/>
            <person name="Takami H."/>
        </authorList>
    </citation>
    <scope>NUCLEOTIDE SEQUENCE [LARGE SCALE GENOMIC DNA]</scope>
    <source>
        <strain evidence="9">DSM 14371 / CIP 107618 / JCM 11309 / KCTC 3954 / HTE831</strain>
    </source>
</reference>
<dbReference type="InterPro" id="IPR051795">
    <property type="entry name" value="Glycosyl_Hydrlase_43"/>
</dbReference>
<protein>
    <submittedName>
        <fullName evidence="8">Xylosidase: arabinofuranosidase</fullName>
        <ecNumber evidence="8">3.2.1.37</ecNumber>
        <ecNumber evidence="8">3.2.1.55</ecNumber>
    </submittedName>
</protein>
<dbReference type="Pfam" id="PF17851">
    <property type="entry name" value="GH43_C2"/>
    <property type="match status" value="1"/>
</dbReference>
<feature type="active site" description="Proton donor" evidence="4">
    <location>
        <position position="190"/>
    </location>
</feature>
<evidence type="ECO:0000256" key="6">
    <source>
        <dbReference type="RuleBase" id="RU361187"/>
    </source>
</evidence>
<dbReference type="STRING" id="221109.gene:10734333"/>
<accession>Q8EPL4</accession>
<dbReference type="HOGENOM" id="CLU_016508_2_0_9"/>
<dbReference type="EMBL" id="BA000028">
    <property type="protein sequence ID" value="BAC14043.1"/>
    <property type="molecule type" value="Genomic_DNA"/>
</dbReference>
<dbReference type="GO" id="GO:0005975">
    <property type="term" value="P:carbohydrate metabolic process"/>
    <property type="evidence" value="ECO:0007669"/>
    <property type="project" value="InterPro"/>
</dbReference>
<comment type="similarity">
    <text evidence="1 6">Belongs to the glycosyl hydrolase 43 family.</text>
</comment>
<dbReference type="InterPro" id="IPR013320">
    <property type="entry name" value="ConA-like_dom_sf"/>
</dbReference>
<dbReference type="Gene3D" id="2.115.10.20">
    <property type="entry name" value="Glycosyl hydrolase domain, family 43"/>
    <property type="match status" value="1"/>
</dbReference>
<name>Q8EPL4_OCEIH</name>
<dbReference type="SUPFAM" id="SSF49899">
    <property type="entry name" value="Concanavalin A-like lectins/glucanases"/>
    <property type="match status" value="1"/>
</dbReference>
<dbReference type="CDD" id="cd18617">
    <property type="entry name" value="GH43_XynB-like"/>
    <property type="match status" value="1"/>
</dbReference>
<dbReference type="GO" id="GO:0009044">
    <property type="term" value="F:xylan 1,4-beta-xylosidase activity"/>
    <property type="evidence" value="ECO:0007669"/>
    <property type="project" value="UniProtKB-EC"/>
</dbReference>
<dbReference type="InterPro" id="IPR023296">
    <property type="entry name" value="Glyco_hydro_beta-prop_sf"/>
</dbReference>
<dbReference type="PANTHER" id="PTHR42812:SF12">
    <property type="entry name" value="BETA-XYLOSIDASE-RELATED"/>
    <property type="match status" value="1"/>
</dbReference>
<dbReference type="eggNOG" id="COG3507">
    <property type="taxonomic scope" value="Bacteria"/>
</dbReference>
<dbReference type="CAZy" id="GH43">
    <property type="family name" value="Glycoside Hydrolase Family 43"/>
</dbReference>
<evidence type="ECO:0000256" key="4">
    <source>
        <dbReference type="PIRSR" id="PIRSR606710-1"/>
    </source>
</evidence>
<sequence>MNLKTFKNPIIPGFYPDPSICRVDEDYYLVTSTFEYFPGVPIFHSRDLVNWNQIGHVLDRPSQLNLNGIPCSRGIYAPTIRYHNGIFYMITTFVESRTGLRRDFYVTAEDPGGPWSDPNWLGPTPGIDPSLFFDDNGKVYYTANRQPPDGQEYPKHMEIYLQELDLESKQLIGDKYSLWDGALKNAHAQEAPHLYKVNGWYYLMIAEGGTGFTHAVTIARSRSLLGPYESAKTNPILTHRHLGREYPISNIGHADIIETHKGEWWMVCLGSRPYGGHYRNLGRETFLVPMVWENDWPVINPGKGIVELESPFPDLDEVKWPEVSDRDDFNSTELSLQWNFVRTPHETFWSLNERPGYLRLKLKPETIIDRVNPSFIGRRQQHKNFVATTLMEFVPKKSGEVAGIVLLQNNDFQFRMELLLDGASTIVRLIRRYDGIDQVISQEQTSENKLYLKVEAKEQDYCFYYGNSLNNFELLANQDGKLLSTDIAGGFVGTYIGMYASSNGKESTNKADFDWFEYKEILQK</sequence>
<reference evidence="8 9" key="2">
    <citation type="journal article" date="2002" name="Nucleic Acids Res.">
        <title>Genome sequence of Oceanobacillus iheyensis isolated from the Iheya Ridge and its unexpected adaptive capabilities to extreme environments.</title>
        <authorList>
            <person name="Takami H."/>
            <person name="Takaki Y."/>
            <person name="Uchiyama I."/>
        </authorList>
    </citation>
    <scope>NUCLEOTIDE SEQUENCE [LARGE SCALE GENOMIC DNA]</scope>
    <source>
        <strain evidence="9">DSM 14371 / CIP 107618 / JCM 11309 / KCTC 3954 / HTE831</strain>
    </source>
</reference>
<proteinExistence type="inferred from homology"/>
<organism evidence="8 9">
    <name type="scientific">Oceanobacillus iheyensis (strain DSM 14371 / CIP 107618 / JCM 11309 / KCTC 3954 / HTE831)</name>
    <dbReference type="NCBI Taxonomy" id="221109"/>
    <lineage>
        <taxon>Bacteria</taxon>
        <taxon>Bacillati</taxon>
        <taxon>Bacillota</taxon>
        <taxon>Bacilli</taxon>
        <taxon>Bacillales</taxon>
        <taxon>Bacillaceae</taxon>
        <taxon>Oceanobacillus</taxon>
    </lineage>
</organism>
<keyword evidence="3 6" id="KW-0326">Glycosidase</keyword>
<dbReference type="RefSeq" id="WP_011066482.1">
    <property type="nucleotide sequence ID" value="NC_004193.1"/>
</dbReference>
<evidence type="ECO:0000313" key="9">
    <source>
        <dbReference type="Proteomes" id="UP000000822"/>
    </source>
</evidence>
<dbReference type="EC" id="3.2.1.55" evidence="8"/>
<keyword evidence="2 6" id="KW-0378">Hydrolase</keyword>